<organism evidence="1 2">
    <name type="scientific">Penicillium concentricum</name>
    <dbReference type="NCBI Taxonomy" id="293559"/>
    <lineage>
        <taxon>Eukaryota</taxon>
        <taxon>Fungi</taxon>
        <taxon>Dikarya</taxon>
        <taxon>Ascomycota</taxon>
        <taxon>Pezizomycotina</taxon>
        <taxon>Eurotiomycetes</taxon>
        <taxon>Eurotiomycetidae</taxon>
        <taxon>Eurotiales</taxon>
        <taxon>Aspergillaceae</taxon>
        <taxon>Penicillium</taxon>
    </lineage>
</organism>
<comment type="caution">
    <text evidence="1">The sequence shown here is derived from an EMBL/GenBank/DDBJ whole genome shotgun (WGS) entry which is preliminary data.</text>
</comment>
<gene>
    <name evidence="1" type="ORF">N7517_010534</name>
</gene>
<dbReference type="Proteomes" id="UP001147752">
    <property type="component" value="Unassembled WGS sequence"/>
</dbReference>
<dbReference type="OrthoDB" id="1928087at2759"/>
<evidence type="ECO:0000313" key="1">
    <source>
        <dbReference type="EMBL" id="KAJ5355925.1"/>
    </source>
</evidence>
<dbReference type="RefSeq" id="XP_056574072.1">
    <property type="nucleotide sequence ID" value="XM_056728257.1"/>
</dbReference>
<reference evidence="1" key="2">
    <citation type="journal article" date="2023" name="IMA Fungus">
        <title>Comparative genomic study of the Penicillium genus elucidates a diverse pangenome and 15 lateral gene transfer events.</title>
        <authorList>
            <person name="Petersen C."/>
            <person name="Sorensen T."/>
            <person name="Nielsen M.R."/>
            <person name="Sondergaard T.E."/>
            <person name="Sorensen J.L."/>
            <person name="Fitzpatrick D.A."/>
            <person name="Frisvad J.C."/>
            <person name="Nielsen K.L."/>
        </authorList>
    </citation>
    <scope>NUCLEOTIDE SEQUENCE</scope>
    <source>
        <strain evidence="1">IBT 3081</strain>
    </source>
</reference>
<dbReference type="InterPro" id="IPR013083">
    <property type="entry name" value="Znf_RING/FYVE/PHD"/>
</dbReference>
<protein>
    <submittedName>
        <fullName evidence="1">Zinc finger FYVE/PHD-type</fullName>
    </submittedName>
</protein>
<reference evidence="1" key="1">
    <citation type="submission" date="2022-12" db="EMBL/GenBank/DDBJ databases">
        <authorList>
            <person name="Petersen C."/>
        </authorList>
    </citation>
    <scope>NUCLEOTIDE SEQUENCE</scope>
    <source>
        <strain evidence="1">IBT 3081</strain>
    </source>
</reference>
<proteinExistence type="predicted"/>
<dbReference type="InterPro" id="IPR011011">
    <property type="entry name" value="Znf_FYVE_PHD"/>
</dbReference>
<dbReference type="EMBL" id="JAPZBT010000006">
    <property type="protein sequence ID" value="KAJ5355925.1"/>
    <property type="molecule type" value="Genomic_DNA"/>
</dbReference>
<accession>A0A9W9R903</accession>
<dbReference type="Gene3D" id="3.30.40.10">
    <property type="entry name" value="Zinc/RING finger domain, C3HC4 (zinc finger)"/>
    <property type="match status" value="1"/>
</dbReference>
<keyword evidence="2" id="KW-1185">Reference proteome</keyword>
<name>A0A9W9R903_9EURO</name>
<dbReference type="GeneID" id="81467440"/>
<dbReference type="CDD" id="cd15489">
    <property type="entry name" value="PHD_SF"/>
    <property type="match status" value="1"/>
</dbReference>
<sequence length="512" mass="58487">MLTVLLDCWYRLCHPLVRVSPPEAAETVSRVKEIHDKTINLKRWERVPFPSPLDHYFDFVYTIDQDAGTFIISKWTDDGIRTPLAYEARLADICDNSSISIESLRESPLPSILDSGKDRDPGFDSVSLKPLNIQTSLPTAMLELQQQFFLDFVYLWRTWIDDPITWHYGSRVFKAFSRAILCLASWDFEVSYNCDVPLPVNHSSIPRWQFPEEESYWFHEFLIMLQPDLESRQMLLTAIAGAKALIRSSSRTTHKARSILISPRHIAFVEIFEDTVACSKVLPLLADSSASKCSPGFRVLAQALSTDCWKETWAHREKWPYHIPPEILSEILHSSEPRDAVSFAQASFEAERSYYASVPQFKHVSVHSLYLSIPCCGDRTGLEDLGVYCSKCRIWQHQKCIGLETLPSENSFTCATCLKEDQKKTQLTPGGINRLDGRLGRKARAITIDGSMKDLRVRLSKPAHLRLELRNIGDLIHRFPKGLVDFTIRFNGDFTGLAYGLDDIEVESNCRY</sequence>
<dbReference type="AlphaFoldDB" id="A0A9W9R903"/>
<evidence type="ECO:0000313" key="2">
    <source>
        <dbReference type="Proteomes" id="UP001147752"/>
    </source>
</evidence>
<dbReference type="SUPFAM" id="SSF57903">
    <property type="entry name" value="FYVE/PHD zinc finger"/>
    <property type="match status" value="1"/>
</dbReference>